<name>A0A2D4NIR7_9SAUR</name>
<organism evidence="1">
    <name type="scientific">Micrurus spixii</name>
    <name type="common">Amazon coral snake</name>
    <dbReference type="NCBI Taxonomy" id="129469"/>
    <lineage>
        <taxon>Eukaryota</taxon>
        <taxon>Metazoa</taxon>
        <taxon>Chordata</taxon>
        <taxon>Craniata</taxon>
        <taxon>Vertebrata</taxon>
        <taxon>Euteleostomi</taxon>
        <taxon>Lepidosauria</taxon>
        <taxon>Squamata</taxon>
        <taxon>Bifurcata</taxon>
        <taxon>Unidentata</taxon>
        <taxon>Episquamata</taxon>
        <taxon>Toxicofera</taxon>
        <taxon>Serpentes</taxon>
        <taxon>Colubroidea</taxon>
        <taxon>Elapidae</taxon>
        <taxon>Elapinae</taxon>
        <taxon>Micrurus</taxon>
    </lineage>
</organism>
<accession>A0A2D4NIR7</accession>
<sequence length="124" mass="13720">MLLFPACFLPSGAEQNGFEGIVFAQKILLLGYNSVATSTSLLLPHLVSNYIVCRHIQLSNQELGGKESSNHCPAIHIKLWPAICLAPLLKVGSGGVWFFLHCHPFFHFQGQQECEDGAVWINQE</sequence>
<reference evidence="1" key="1">
    <citation type="submission" date="2017-07" db="EMBL/GenBank/DDBJ databases">
        <authorList>
            <person name="Mikheyev A."/>
            <person name="Grau M."/>
        </authorList>
    </citation>
    <scope>NUCLEOTIDE SEQUENCE</scope>
    <source>
        <tissue evidence="1">Venom_gland</tissue>
    </source>
</reference>
<reference evidence="1" key="2">
    <citation type="submission" date="2017-11" db="EMBL/GenBank/DDBJ databases">
        <title>Coralsnake Venomics: Analyses of Venom Gland Transcriptomes and Proteomes of Six Brazilian Taxa.</title>
        <authorList>
            <person name="Aird S.D."/>
            <person name="Jorge da Silva N."/>
            <person name="Qiu L."/>
            <person name="Villar-Briones A."/>
            <person name="Aparecida-Saddi V."/>
            <person name="Campos-Telles M.P."/>
            <person name="Grau M."/>
            <person name="Mikheyev A.S."/>
        </authorList>
    </citation>
    <scope>NUCLEOTIDE SEQUENCE</scope>
    <source>
        <tissue evidence="1">Venom_gland</tissue>
    </source>
</reference>
<dbReference type="EMBL" id="IACM01179524">
    <property type="protein sequence ID" value="LAB45594.1"/>
    <property type="molecule type" value="Transcribed_RNA"/>
</dbReference>
<dbReference type="AlphaFoldDB" id="A0A2D4NIR7"/>
<protein>
    <submittedName>
        <fullName evidence="1">Uncharacterized protein</fullName>
    </submittedName>
</protein>
<evidence type="ECO:0000313" key="1">
    <source>
        <dbReference type="EMBL" id="LAB45594.1"/>
    </source>
</evidence>
<proteinExistence type="predicted"/>